<comment type="caution">
    <text evidence="2">The sequence shown here is derived from an EMBL/GenBank/DDBJ whole genome shotgun (WGS) entry which is preliminary data.</text>
</comment>
<proteinExistence type="predicted"/>
<dbReference type="EMBL" id="AMZH03012210">
    <property type="protein sequence ID" value="RRT51463.1"/>
    <property type="molecule type" value="Genomic_DNA"/>
</dbReference>
<accession>A0A426YIB5</accession>
<organism evidence="2 3">
    <name type="scientific">Ensete ventricosum</name>
    <name type="common">Abyssinian banana</name>
    <name type="synonym">Musa ensete</name>
    <dbReference type="NCBI Taxonomy" id="4639"/>
    <lineage>
        <taxon>Eukaryota</taxon>
        <taxon>Viridiplantae</taxon>
        <taxon>Streptophyta</taxon>
        <taxon>Embryophyta</taxon>
        <taxon>Tracheophyta</taxon>
        <taxon>Spermatophyta</taxon>
        <taxon>Magnoliopsida</taxon>
        <taxon>Liliopsida</taxon>
        <taxon>Zingiberales</taxon>
        <taxon>Musaceae</taxon>
        <taxon>Ensete</taxon>
    </lineage>
</organism>
<evidence type="ECO:0000256" key="1">
    <source>
        <dbReference type="SAM" id="MobiDB-lite"/>
    </source>
</evidence>
<reference evidence="2 3" key="1">
    <citation type="journal article" date="2014" name="Agronomy (Basel)">
        <title>A Draft Genome Sequence for Ensete ventricosum, the Drought-Tolerant Tree Against Hunger.</title>
        <authorList>
            <person name="Harrison J."/>
            <person name="Moore K.A."/>
            <person name="Paszkiewicz K."/>
            <person name="Jones T."/>
            <person name="Grant M."/>
            <person name="Ambacheew D."/>
            <person name="Muzemil S."/>
            <person name="Studholme D.J."/>
        </authorList>
    </citation>
    <scope>NUCLEOTIDE SEQUENCE [LARGE SCALE GENOMIC DNA]</scope>
</reference>
<sequence length="117" mass="12460">MLETIWCRDANVVSTLEDTSSVIDSSWLSTTSNGGESGTDSHLCPLPSLGLGATYQGSAPFVPPPTPLPKSMRIVVTDSTTESQSSGTISSLPKVHENRGDRFHDGVPIDWDNLITS</sequence>
<feature type="region of interest" description="Disordered" evidence="1">
    <location>
        <begin position="77"/>
        <end position="103"/>
    </location>
</feature>
<protein>
    <submittedName>
        <fullName evidence="2">Uncharacterized protein</fullName>
    </submittedName>
</protein>
<feature type="compositionally biased region" description="Polar residues" evidence="1">
    <location>
        <begin position="77"/>
        <end position="91"/>
    </location>
</feature>
<dbReference type="AlphaFoldDB" id="A0A426YIB5"/>
<evidence type="ECO:0000313" key="2">
    <source>
        <dbReference type="EMBL" id="RRT51463.1"/>
    </source>
</evidence>
<dbReference type="Proteomes" id="UP000287651">
    <property type="component" value="Unassembled WGS sequence"/>
</dbReference>
<evidence type="ECO:0000313" key="3">
    <source>
        <dbReference type="Proteomes" id="UP000287651"/>
    </source>
</evidence>
<gene>
    <name evidence="2" type="ORF">B296_00035249</name>
</gene>
<feature type="compositionally biased region" description="Basic and acidic residues" evidence="1">
    <location>
        <begin position="94"/>
        <end position="103"/>
    </location>
</feature>
<name>A0A426YIB5_ENSVE</name>